<dbReference type="GO" id="GO:0015628">
    <property type="term" value="P:protein secretion by the type II secretion system"/>
    <property type="evidence" value="ECO:0007669"/>
    <property type="project" value="InterPro"/>
</dbReference>
<accession>A0A941AP73</accession>
<organism evidence="3 4">
    <name type="scientific">Halalkalibacter suaedae</name>
    <dbReference type="NCBI Taxonomy" id="2822140"/>
    <lineage>
        <taxon>Bacteria</taxon>
        <taxon>Bacillati</taxon>
        <taxon>Bacillota</taxon>
        <taxon>Bacilli</taxon>
        <taxon>Bacillales</taxon>
        <taxon>Bacillaceae</taxon>
        <taxon>Halalkalibacter</taxon>
    </lineage>
</organism>
<keyword evidence="1" id="KW-0488">Methylation</keyword>
<dbReference type="AlphaFoldDB" id="A0A941AP73"/>
<proteinExistence type="predicted"/>
<dbReference type="EMBL" id="JAGKSQ010000003">
    <property type="protein sequence ID" value="MBP3951506.1"/>
    <property type="molecule type" value="Genomic_DNA"/>
</dbReference>
<keyword evidence="4" id="KW-1185">Reference proteome</keyword>
<name>A0A941AP73_9BACI</name>
<gene>
    <name evidence="3" type="ORF">J7W16_10190</name>
</gene>
<keyword evidence="2" id="KW-1133">Transmembrane helix</keyword>
<dbReference type="GO" id="GO:0015627">
    <property type="term" value="C:type II protein secretion system complex"/>
    <property type="evidence" value="ECO:0007669"/>
    <property type="project" value="InterPro"/>
</dbReference>
<sequence>MLSKQLNRGITLSELLMSISCIGIVIIVLFPVVSNTVAEMNDSLTNVSIGQIESAISMYELENASLPLGGEVVIRELPENFKDSLMKQVAENSELEGEELEVVIDELLGNVHKINVDQLTNYVSDTSLLNEIVLVDSSSKILSRCMIKVENSRILNIENTKFKNGCYIE</sequence>
<evidence type="ECO:0000256" key="1">
    <source>
        <dbReference type="ARBA" id="ARBA00022481"/>
    </source>
</evidence>
<dbReference type="RefSeq" id="WP_210597183.1">
    <property type="nucleotide sequence ID" value="NZ_JAGKSQ010000003.1"/>
</dbReference>
<evidence type="ECO:0000313" key="3">
    <source>
        <dbReference type="EMBL" id="MBP3951506.1"/>
    </source>
</evidence>
<dbReference type="PRINTS" id="PR00813">
    <property type="entry name" value="BCTERIALGSPG"/>
</dbReference>
<reference evidence="3" key="1">
    <citation type="submission" date="2021-03" db="EMBL/GenBank/DDBJ databases">
        <title>Bacillus suaedae sp. nov., isolated from Suaeda aralocaspica.</title>
        <authorList>
            <person name="Lei R.F.R."/>
        </authorList>
    </citation>
    <scope>NUCLEOTIDE SEQUENCE</scope>
    <source>
        <strain evidence="3">YZJH907-2</strain>
    </source>
</reference>
<protein>
    <submittedName>
        <fullName evidence="3">Type II secretion system protein</fullName>
    </submittedName>
</protein>
<feature type="transmembrane region" description="Helical" evidence="2">
    <location>
        <begin position="12"/>
        <end position="33"/>
    </location>
</feature>
<dbReference type="InterPro" id="IPR000983">
    <property type="entry name" value="Bac_GSPG_pilin"/>
</dbReference>
<evidence type="ECO:0000256" key="2">
    <source>
        <dbReference type="SAM" id="Phobius"/>
    </source>
</evidence>
<keyword evidence="2" id="KW-0812">Transmembrane</keyword>
<evidence type="ECO:0000313" key="4">
    <source>
        <dbReference type="Proteomes" id="UP000678228"/>
    </source>
</evidence>
<comment type="caution">
    <text evidence="3">The sequence shown here is derived from an EMBL/GenBank/DDBJ whole genome shotgun (WGS) entry which is preliminary data.</text>
</comment>
<dbReference type="Proteomes" id="UP000678228">
    <property type="component" value="Unassembled WGS sequence"/>
</dbReference>
<keyword evidence="2" id="KW-0472">Membrane</keyword>